<evidence type="ECO:0000313" key="1">
    <source>
        <dbReference type="EMBL" id="TCV97900.1"/>
    </source>
</evidence>
<dbReference type="GeneID" id="98915805"/>
<accession>A0A4R3YZ09</accession>
<reference evidence="1 2" key="1">
    <citation type="submission" date="2019-03" db="EMBL/GenBank/DDBJ databases">
        <title>Genomic Encyclopedia of Type Strains, Phase IV (KMG-IV): sequencing the most valuable type-strain genomes for metagenomic binning, comparative biology and taxonomic classification.</title>
        <authorList>
            <person name="Goeker M."/>
        </authorList>
    </citation>
    <scope>NUCLEOTIDE SEQUENCE [LARGE SCALE GENOMIC DNA]</scope>
    <source>
        <strain evidence="1 2">DSM 29487</strain>
    </source>
</reference>
<dbReference type="AlphaFoldDB" id="A0A4R3YZ09"/>
<sequence length="268" mass="31755">METEITKEMYETAIQQSCLMDNLFMKIVFRDYRCIQLFKDIVFPNEGDIISVYSKYEFQRDNLPFDFIFELEGRHFVGVCVHTQEYAAKTRNEVYEEREFNKASWPNHEWSRLPIISTVIITNEDIFDEGKTVYYIDHDENDEYDHIAQKGLDLIFMNTAYQDESPIGKLAHDLVYVNPDDMYYEVLKERVRFYKEDRGGIEAMCESISQFEKKAKQDGFNEGRQKGKAEMINNYAVKHNISYQEAMEELGLPEEERPKLIRVIICTN</sequence>
<dbReference type="EMBL" id="SMCQ01000014">
    <property type="protein sequence ID" value="TCV97900.1"/>
    <property type="molecule type" value="Genomic_DNA"/>
</dbReference>
<dbReference type="RefSeq" id="WP_066447019.1">
    <property type="nucleotide sequence ID" value="NZ_JANKBF010000004.1"/>
</dbReference>
<protein>
    <submittedName>
        <fullName evidence="1">Uncharacterized protein</fullName>
    </submittedName>
</protein>
<evidence type="ECO:0000313" key="2">
    <source>
        <dbReference type="Proteomes" id="UP000295515"/>
    </source>
</evidence>
<proteinExistence type="predicted"/>
<keyword evidence="2" id="KW-1185">Reference proteome</keyword>
<comment type="caution">
    <text evidence="1">The sequence shown here is derived from an EMBL/GenBank/DDBJ whole genome shotgun (WGS) entry which is preliminary data.</text>
</comment>
<name>A0A4R3YZ09_9FIRM</name>
<dbReference type="Proteomes" id="UP000295515">
    <property type="component" value="Unassembled WGS sequence"/>
</dbReference>
<organism evidence="1 2">
    <name type="scientific">Longibaculum muris</name>
    <dbReference type="NCBI Taxonomy" id="1796628"/>
    <lineage>
        <taxon>Bacteria</taxon>
        <taxon>Bacillati</taxon>
        <taxon>Bacillota</taxon>
        <taxon>Erysipelotrichia</taxon>
        <taxon>Erysipelotrichales</taxon>
        <taxon>Coprobacillaceae</taxon>
        <taxon>Longibaculum</taxon>
    </lineage>
</organism>
<gene>
    <name evidence="1" type="ORF">EDD60_11468</name>
</gene>